<organism evidence="1 2">
    <name type="scientific">Candidatus Lambdaproteobacteria bacterium RIFOXYD2_FULL_56_26</name>
    <dbReference type="NCBI Taxonomy" id="1817773"/>
    <lineage>
        <taxon>Bacteria</taxon>
        <taxon>Pseudomonadati</taxon>
        <taxon>Pseudomonadota</taxon>
        <taxon>Candidatus Lambdaproteobacteria</taxon>
    </lineage>
</organism>
<protein>
    <submittedName>
        <fullName evidence="1">Uncharacterized protein</fullName>
    </submittedName>
</protein>
<evidence type="ECO:0000313" key="2">
    <source>
        <dbReference type="Proteomes" id="UP000177583"/>
    </source>
</evidence>
<sequence length="302" mass="32147">MSYFLRQASLGLALLGLSLPLRAEVLGSLIGGFGQASLADRPAALGDLVFNPSRLSLTEDGASLVLLTNGDLVAFLGPLTAQLASSKDQKTELQVGAGQVWGRFTHPARLQFPFLTLSLSKGELMALSSPTQIKLQALTEPLELLFSGRSFTLERGNEITLTPTTARPDLAIRAIVTPLRLESSSPELVLPSAGTLPVGLTAHWAGSPLPHKVKGFLFSGSPLVQISQPVQWFQGPQQEMEIQVLGPGSFRVNLWLEGEGDHSPTLAPLKLEAFPGSANKNLLLRTSQGTLKLVLVPKPATP</sequence>
<evidence type="ECO:0000313" key="1">
    <source>
        <dbReference type="EMBL" id="OGH01618.1"/>
    </source>
</evidence>
<dbReference type="EMBL" id="MFNF01000031">
    <property type="protein sequence ID" value="OGH01618.1"/>
    <property type="molecule type" value="Genomic_DNA"/>
</dbReference>
<dbReference type="Proteomes" id="UP000177583">
    <property type="component" value="Unassembled WGS sequence"/>
</dbReference>
<dbReference type="AlphaFoldDB" id="A0A1F6GU43"/>
<gene>
    <name evidence="1" type="ORF">A2557_00675</name>
</gene>
<reference evidence="1 2" key="1">
    <citation type="journal article" date="2016" name="Nat. Commun.">
        <title>Thousands of microbial genomes shed light on interconnected biogeochemical processes in an aquifer system.</title>
        <authorList>
            <person name="Anantharaman K."/>
            <person name="Brown C.T."/>
            <person name="Hug L.A."/>
            <person name="Sharon I."/>
            <person name="Castelle C.J."/>
            <person name="Probst A.J."/>
            <person name="Thomas B.C."/>
            <person name="Singh A."/>
            <person name="Wilkins M.J."/>
            <person name="Karaoz U."/>
            <person name="Brodie E.L."/>
            <person name="Williams K.H."/>
            <person name="Hubbard S.S."/>
            <person name="Banfield J.F."/>
        </authorList>
    </citation>
    <scope>NUCLEOTIDE SEQUENCE [LARGE SCALE GENOMIC DNA]</scope>
</reference>
<accession>A0A1F6GU43</accession>
<proteinExistence type="predicted"/>
<comment type="caution">
    <text evidence="1">The sequence shown here is derived from an EMBL/GenBank/DDBJ whole genome shotgun (WGS) entry which is preliminary data.</text>
</comment>
<name>A0A1F6GU43_9PROT</name>